<evidence type="ECO:0000259" key="3">
    <source>
        <dbReference type="PROSITE" id="PS50132"/>
    </source>
</evidence>
<dbReference type="Pfam" id="PF00787">
    <property type="entry name" value="PX"/>
    <property type="match status" value="1"/>
</dbReference>
<dbReference type="Pfam" id="PF00615">
    <property type="entry name" value="RGS"/>
    <property type="match status" value="1"/>
</dbReference>
<dbReference type="Gene3D" id="3.30.1520.10">
    <property type="entry name" value="Phox-like domain"/>
    <property type="match status" value="1"/>
</dbReference>
<dbReference type="InterPro" id="IPR001683">
    <property type="entry name" value="PX_dom"/>
</dbReference>
<dbReference type="InterPro" id="IPR036305">
    <property type="entry name" value="RGS_sf"/>
</dbReference>
<evidence type="ECO:0000259" key="5">
    <source>
        <dbReference type="PROSITE" id="PS51207"/>
    </source>
</evidence>
<dbReference type="Proteomes" id="UP001642483">
    <property type="component" value="Unassembled WGS sequence"/>
</dbReference>
<dbReference type="Pfam" id="PF08628">
    <property type="entry name" value="Nexin_C"/>
    <property type="match status" value="1"/>
</dbReference>
<feature type="transmembrane region" description="Helical" evidence="2">
    <location>
        <begin position="32"/>
        <end position="55"/>
    </location>
</feature>
<dbReference type="Gene3D" id="1.10.167.10">
    <property type="entry name" value="Regulator of G-protein Signalling 4, domain 2"/>
    <property type="match status" value="1"/>
</dbReference>
<evidence type="ECO:0008006" key="8">
    <source>
        <dbReference type="Google" id="ProtNLM"/>
    </source>
</evidence>
<dbReference type="InterPro" id="IPR016137">
    <property type="entry name" value="RGS"/>
</dbReference>
<dbReference type="EMBL" id="CAWYQH010000163">
    <property type="protein sequence ID" value="CAK8697582.1"/>
    <property type="molecule type" value="Genomic_DNA"/>
</dbReference>
<feature type="domain" description="RGS" evidence="3">
    <location>
        <begin position="465"/>
        <end position="583"/>
    </location>
</feature>
<keyword evidence="7" id="KW-1185">Reference proteome</keyword>
<proteinExistence type="inferred from homology"/>
<name>A0ABP0H0R3_CLALP</name>
<dbReference type="SMART" id="SM00313">
    <property type="entry name" value="PXA"/>
    <property type="match status" value="1"/>
</dbReference>
<comment type="caution">
    <text evidence="6">The sequence shown here is derived from an EMBL/GenBank/DDBJ whole genome shotgun (WGS) entry which is preliminary data.</text>
</comment>
<reference evidence="6 7" key="1">
    <citation type="submission" date="2024-02" db="EMBL/GenBank/DDBJ databases">
        <authorList>
            <person name="Daric V."/>
            <person name="Darras S."/>
        </authorList>
    </citation>
    <scope>NUCLEOTIDE SEQUENCE [LARGE SCALE GENOMIC DNA]</scope>
</reference>
<keyword evidence="2" id="KW-1133">Transmembrane helix</keyword>
<dbReference type="Pfam" id="PF02194">
    <property type="entry name" value="PXA"/>
    <property type="match status" value="1"/>
</dbReference>
<keyword evidence="2" id="KW-0472">Membrane</keyword>
<dbReference type="PANTHER" id="PTHR22775">
    <property type="entry name" value="SORTING NEXIN"/>
    <property type="match status" value="1"/>
</dbReference>
<dbReference type="InterPro" id="IPR044926">
    <property type="entry name" value="RGS_subdomain_2"/>
</dbReference>
<evidence type="ECO:0000313" key="7">
    <source>
        <dbReference type="Proteomes" id="UP001642483"/>
    </source>
</evidence>
<keyword evidence="2" id="KW-0812">Transmembrane</keyword>
<comment type="similarity">
    <text evidence="1">Belongs to the sorting nexin family.</text>
</comment>
<dbReference type="PROSITE" id="PS50195">
    <property type="entry name" value="PX"/>
    <property type="match status" value="1"/>
</dbReference>
<dbReference type="SMART" id="SM00315">
    <property type="entry name" value="RGS"/>
    <property type="match status" value="1"/>
</dbReference>
<dbReference type="InterPro" id="IPR036871">
    <property type="entry name" value="PX_dom_sf"/>
</dbReference>
<evidence type="ECO:0000256" key="1">
    <source>
        <dbReference type="ARBA" id="ARBA00010883"/>
    </source>
</evidence>
<evidence type="ECO:0000313" key="6">
    <source>
        <dbReference type="EMBL" id="CAK8697582.1"/>
    </source>
</evidence>
<accession>A0ABP0H0R3</accession>
<dbReference type="SUPFAM" id="SSF64268">
    <property type="entry name" value="PX domain"/>
    <property type="match status" value="1"/>
</dbReference>
<gene>
    <name evidence="6" type="ORF">CVLEPA_LOCUS31091</name>
</gene>
<dbReference type="PROSITE" id="PS51207">
    <property type="entry name" value="PXA"/>
    <property type="match status" value="1"/>
</dbReference>
<feature type="domain" description="PXA" evidence="5">
    <location>
        <begin position="178"/>
        <end position="346"/>
    </location>
</feature>
<dbReference type="InterPro" id="IPR003114">
    <property type="entry name" value="Phox_assoc"/>
</dbReference>
<organism evidence="6 7">
    <name type="scientific">Clavelina lepadiformis</name>
    <name type="common">Light-bulb sea squirt</name>
    <name type="synonym">Ascidia lepadiformis</name>
    <dbReference type="NCBI Taxonomy" id="159417"/>
    <lineage>
        <taxon>Eukaryota</taxon>
        <taxon>Metazoa</taxon>
        <taxon>Chordata</taxon>
        <taxon>Tunicata</taxon>
        <taxon>Ascidiacea</taxon>
        <taxon>Aplousobranchia</taxon>
        <taxon>Clavelinidae</taxon>
        <taxon>Clavelina</taxon>
    </lineage>
</organism>
<evidence type="ECO:0000256" key="2">
    <source>
        <dbReference type="SAM" id="Phobius"/>
    </source>
</evidence>
<protein>
    <recommendedName>
        <fullName evidence="8">Sorting nexin-25</fullName>
    </recommendedName>
</protein>
<evidence type="ECO:0000259" key="4">
    <source>
        <dbReference type="PROSITE" id="PS50195"/>
    </source>
</evidence>
<dbReference type="SUPFAM" id="SSF48097">
    <property type="entry name" value="Regulator of G-protein signaling, RGS"/>
    <property type="match status" value="1"/>
</dbReference>
<dbReference type="PANTHER" id="PTHR22775:SF48">
    <property type="entry name" value="SORTING NEXIN-25"/>
    <property type="match status" value="1"/>
</dbReference>
<dbReference type="InterPro" id="IPR013937">
    <property type="entry name" value="Sorting_nexin_C"/>
</dbReference>
<dbReference type="PROSITE" id="PS50132">
    <property type="entry name" value="RGS"/>
    <property type="match status" value="1"/>
</dbReference>
<sequence>MTIGQTLILGFVLCLVLALCIANPWVVSILINLITSLVAIVLGSLIGVFLIYLLLNYIEKHKLYLEQESDQCVQRTQGVALEQRANLPSRFSAKFYLRALSFWFYTRSKLFLANVAIRLARSPLIQAQTGNIDTGNNRPAQARGVFEIIHPYGKTPEEMLCSPYGPSSYQSGTKTCVSPNIDEIMHNVFEYTYRDYVETWYSKVSSDRGNFHKMIRADYWVVVKAFSERLAKVDTVNLIMNRFVKCVHEHMDELKRTAKMHPSEQKPMFTLHPCLRDRNTELGYLRQICDYILILTLPPESARITSLRYILREVLAGLAFLPMVETLCDPDYINRTILSYLQWKDNAQEEQSRAYAYAATYEDFIKIINDCKSVQALSQIRYRIMTEIIHATTISSLKKDQSKAGKARSLDKGELLINRDLKRYINQCQVAKQQCEKKIRALGGEDYGGKYAQSEGGLMESQLLSFEEIMNSPIARSFFLKYLKKIGKASLLSFWNQIEIVKTTNPSGKELAKILSHVFQTHIINNPLEQVSIEKSSIRGMQDCVIGNKPPDDFFQVQKQVYDIMQKDHYPSFVVSDVYSYQLMPEILDQSFEKSLTASEQDLSKAAFGGGHSSDASLERLRRIEEKLEYKAQALESLMSATKVDSKVKDQLNRDIQKLQHAKCMQQLHIERTSAWWDHMGMWNASIEKVHASQTDGLATPVYTIIVQCSGVPFYETTDDVSGWIVARSLNEFHDLHQRLKECSPWLKKHSLPKVPMFRLRGLTDKFLNNSKESLDAYLNDILKDEILRCSQTVYGFLSPGPDGTNLSKSSEEEAADNKIFTGVGGFFKRVPKDLLDRVVNQLAEEDDTDDLLDEDSTLARDSVAEPLYLLISEVFELHGLFRFLRRSLIVFVRVAFGRSINRQVREVSEWLVSEPMLGFYLQAFLDSMWPNGKLAEQVPSRTDDVKRRS</sequence>
<dbReference type="SMART" id="SM00312">
    <property type="entry name" value="PX"/>
    <property type="match status" value="1"/>
</dbReference>
<feature type="domain" description="PX" evidence="4">
    <location>
        <begin position="681"/>
        <end position="805"/>
    </location>
</feature>